<feature type="region of interest" description="Disordered" evidence="1">
    <location>
        <begin position="30"/>
        <end position="49"/>
    </location>
</feature>
<evidence type="ECO:0000256" key="1">
    <source>
        <dbReference type="SAM" id="MobiDB-lite"/>
    </source>
</evidence>
<sequence length="264" mass="29584">MSKDCNKTLDCETYQCKHPTLLHIDARTSNKEPQQNHNSAAPKQTSINSVQVSADTVTGARKECALANVPVQVEAAKGSKRSYQIMGLEVGNLDGGEFIDLPEVYTQTKIPVSKENLFTQSELRKWSYLYEIQVEEIDADIELLIGKNVPKALERWQMINSQINGPYTVKTLFGWVVNGPLKSTSVMGKGGTSMTVNRISMELLRQYNQEFPGKESEEKKEMSCKSLNGELLPGPDLTNSLLGVLLQFRQERIAIMADIEVMYY</sequence>
<accession>A0AAV6SN22</accession>
<evidence type="ECO:0000313" key="2">
    <source>
        <dbReference type="EMBL" id="KAG7518796.1"/>
    </source>
</evidence>
<reference evidence="2 3" key="1">
    <citation type="journal article" date="2021" name="Sci. Rep.">
        <title>Chromosome anchoring in Senegalese sole (Solea senegalensis) reveals sex-associated markers and genome rearrangements in flatfish.</title>
        <authorList>
            <person name="Guerrero-Cozar I."/>
            <person name="Gomez-Garrido J."/>
            <person name="Berbel C."/>
            <person name="Martinez-Blanch J.F."/>
            <person name="Alioto T."/>
            <person name="Claros M.G."/>
            <person name="Gagnaire P.A."/>
            <person name="Manchado M."/>
        </authorList>
    </citation>
    <scope>NUCLEOTIDE SEQUENCE [LARGE SCALE GENOMIC DNA]</scope>
    <source>
        <strain evidence="2">Sse05_10M</strain>
    </source>
</reference>
<dbReference type="PANTHER" id="PTHR47331">
    <property type="entry name" value="PHD-TYPE DOMAIN-CONTAINING PROTEIN"/>
    <property type="match status" value="1"/>
</dbReference>
<keyword evidence="3" id="KW-1185">Reference proteome</keyword>
<protein>
    <submittedName>
        <fullName evidence="2">Uncharacterized protein</fullName>
    </submittedName>
</protein>
<name>A0AAV6SN22_SOLSE</name>
<dbReference type="AlphaFoldDB" id="A0AAV6SN22"/>
<dbReference type="EMBL" id="JAGKHQ010000004">
    <property type="protein sequence ID" value="KAG7518796.1"/>
    <property type="molecule type" value="Genomic_DNA"/>
</dbReference>
<dbReference type="PANTHER" id="PTHR47331:SF1">
    <property type="entry name" value="GAG-LIKE PROTEIN"/>
    <property type="match status" value="1"/>
</dbReference>
<dbReference type="Proteomes" id="UP000693946">
    <property type="component" value="Linkage Group LG12"/>
</dbReference>
<evidence type="ECO:0000313" key="3">
    <source>
        <dbReference type="Proteomes" id="UP000693946"/>
    </source>
</evidence>
<organism evidence="2 3">
    <name type="scientific">Solea senegalensis</name>
    <name type="common">Senegalese sole</name>
    <dbReference type="NCBI Taxonomy" id="28829"/>
    <lineage>
        <taxon>Eukaryota</taxon>
        <taxon>Metazoa</taxon>
        <taxon>Chordata</taxon>
        <taxon>Craniata</taxon>
        <taxon>Vertebrata</taxon>
        <taxon>Euteleostomi</taxon>
        <taxon>Actinopterygii</taxon>
        <taxon>Neopterygii</taxon>
        <taxon>Teleostei</taxon>
        <taxon>Neoteleostei</taxon>
        <taxon>Acanthomorphata</taxon>
        <taxon>Carangaria</taxon>
        <taxon>Pleuronectiformes</taxon>
        <taxon>Pleuronectoidei</taxon>
        <taxon>Soleidae</taxon>
        <taxon>Solea</taxon>
    </lineage>
</organism>
<feature type="compositionally biased region" description="Polar residues" evidence="1">
    <location>
        <begin position="31"/>
        <end position="49"/>
    </location>
</feature>
<proteinExistence type="predicted"/>
<gene>
    <name evidence="2" type="ORF">JOB18_044067</name>
</gene>
<comment type="caution">
    <text evidence="2">The sequence shown here is derived from an EMBL/GenBank/DDBJ whole genome shotgun (WGS) entry which is preliminary data.</text>
</comment>